<evidence type="ECO:0000313" key="2">
    <source>
        <dbReference type="EMBL" id="TFI59202.1"/>
    </source>
</evidence>
<evidence type="ECO:0000313" key="3">
    <source>
        <dbReference type="Proteomes" id="UP000298213"/>
    </source>
</evidence>
<dbReference type="PROSITE" id="PS00383">
    <property type="entry name" value="TYR_PHOSPHATASE_1"/>
    <property type="match status" value="1"/>
</dbReference>
<dbReference type="AlphaFoldDB" id="A0A4Y8ZV60"/>
<keyword evidence="3" id="KW-1185">Reference proteome</keyword>
<reference evidence="2 3" key="1">
    <citation type="submission" date="2019-03" db="EMBL/GenBank/DDBJ databases">
        <title>Genome sequence of Sphingomonas sp. 17J27-24.</title>
        <authorList>
            <person name="Kim M."/>
            <person name="Maeng S."/>
            <person name="Sathiyaraj S."/>
        </authorList>
    </citation>
    <scope>NUCLEOTIDE SEQUENCE [LARGE SCALE GENOMIC DNA]</scope>
    <source>
        <strain evidence="2 3">17J27-24</strain>
    </source>
</reference>
<proteinExistence type="predicted"/>
<dbReference type="Proteomes" id="UP000298213">
    <property type="component" value="Unassembled WGS sequence"/>
</dbReference>
<dbReference type="Gene3D" id="3.90.190.10">
    <property type="entry name" value="Protein tyrosine phosphatase superfamily"/>
    <property type="match status" value="1"/>
</dbReference>
<protein>
    <recommendedName>
        <fullName evidence="1">Tyrosine specific protein phosphatases domain-containing protein</fullName>
    </recommendedName>
</protein>
<gene>
    <name evidence="2" type="ORF">E2493_06690</name>
</gene>
<dbReference type="SUPFAM" id="SSF52799">
    <property type="entry name" value="(Phosphotyrosine protein) phosphatases II"/>
    <property type="match status" value="1"/>
</dbReference>
<sequence>MRGDERVELRIESAERALALLKQGWPTKAVSLVGEDLRFPLPQFGSSHLILRFHDVEAEDEPGFVPPTQEQLRLALAHAADLAPSDRLLIHCHAGKSRSPAVAIGILIQLGMTPLDAFTCVKGIRPQLIPNRLIIRQLDEILGLKGELISIVRRHYQGLGSEAALPNRGGMNR</sequence>
<dbReference type="EMBL" id="SPDV01000009">
    <property type="protein sequence ID" value="TFI59202.1"/>
    <property type="molecule type" value="Genomic_DNA"/>
</dbReference>
<dbReference type="OrthoDB" id="9806482at2"/>
<comment type="caution">
    <text evidence="2">The sequence shown here is derived from an EMBL/GenBank/DDBJ whole genome shotgun (WGS) entry which is preliminary data.</text>
</comment>
<evidence type="ECO:0000259" key="1">
    <source>
        <dbReference type="PROSITE" id="PS50056"/>
    </source>
</evidence>
<dbReference type="RefSeq" id="WP_135084995.1">
    <property type="nucleotide sequence ID" value="NZ_SPDV01000009.1"/>
</dbReference>
<dbReference type="InterPro" id="IPR029021">
    <property type="entry name" value="Prot-tyrosine_phosphatase-like"/>
</dbReference>
<dbReference type="InterPro" id="IPR016130">
    <property type="entry name" value="Tyr_Pase_AS"/>
</dbReference>
<accession>A0A4Y8ZV60</accession>
<feature type="domain" description="Tyrosine specific protein phosphatases" evidence="1">
    <location>
        <begin position="62"/>
        <end position="129"/>
    </location>
</feature>
<dbReference type="PROSITE" id="PS50056">
    <property type="entry name" value="TYR_PHOSPHATASE_2"/>
    <property type="match status" value="1"/>
</dbReference>
<name>A0A4Y8ZV60_9SPHN</name>
<dbReference type="InterPro" id="IPR000387">
    <property type="entry name" value="Tyr_Pase_dom"/>
</dbReference>
<organism evidence="2 3">
    <name type="scientific">Sphingomonas parva</name>
    <dbReference type="NCBI Taxonomy" id="2555898"/>
    <lineage>
        <taxon>Bacteria</taxon>
        <taxon>Pseudomonadati</taxon>
        <taxon>Pseudomonadota</taxon>
        <taxon>Alphaproteobacteria</taxon>
        <taxon>Sphingomonadales</taxon>
        <taxon>Sphingomonadaceae</taxon>
        <taxon>Sphingomonas</taxon>
    </lineage>
</organism>